<evidence type="ECO:0000256" key="5">
    <source>
        <dbReference type="ARBA" id="ARBA00022777"/>
    </source>
</evidence>
<feature type="transmembrane region" description="Helical" evidence="7">
    <location>
        <begin position="153"/>
        <end position="177"/>
    </location>
</feature>
<keyword evidence="6" id="KW-0067">ATP-binding</keyword>
<evidence type="ECO:0000259" key="9">
    <source>
        <dbReference type="PROSITE" id="PS50112"/>
    </source>
</evidence>
<evidence type="ECO:0000256" key="3">
    <source>
        <dbReference type="ARBA" id="ARBA00022679"/>
    </source>
</evidence>
<dbReference type="SMART" id="SM00091">
    <property type="entry name" value="PAS"/>
    <property type="match status" value="1"/>
</dbReference>
<feature type="transmembrane region" description="Helical" evidence="7">
    <location>
        <begin position="189"/>
        <end position="208"/>
    </location>
</feature>
<feature type="transmembrane region" description="Helical" evidence="7">
    <location>
        <begin position="108"/>
        <end position="128"/>
    </location>
</feature>
<evidence type="ECO:0000256" key="4">
    <source>
        <dbReference type="ARBA" id="ARBA00022741"/>
    </source>
</evidence>
<evidence type="ECO:0000256" key="2">
    <source>
        <dbReference type="ARBA" id="ARBA00012438"/>
    </source>
</evidence>
<dbReference type="InterPro" id="IPR050980">
    <property type="entry name" value="2C_sensor_his_kinase"/>
</dbReference>
<dbReference type="Pfam" id="PF16927">
    <property type="entry name" value="HisKA_7TM"/>
    <property type="match status" value="1"/>
</dbReference>
<evidence type="ECO:0000313" key="11">
    <source>
        <dbReference type="Proteomes" id="UP001596296"/>
    </source>
</evidence>
<keyword evidence="7" id="KW-0472">Membrane</keyword>
<keyword evidence="4" id="KW-0547">Nucleotide-binding</keyword>
<evidence type="ECO:0000256" key="7">
    <source>
        <dbReference type="SAM" id="Phobius"/>
    </source>
</evidence>
<keyword evidence="5 10" id="KW-0418">Kinase</keyword>
<keyword evidence="11" id="KW-1185">Reference proteome</keyword>
<evidence type="ECO:0000259" key="8">
    <source>
        <dbReference type="PROSITE" id="PS50109"/>
    </source>
</evidence>
<dbReference type="PANTHER" id="PTHR44936:SF10">
    <property type="entry name" value="SENSOR PROTEIN RSTB"/>
    <property type="match status" value="1"/>
</dbReference>
<evidence type="ECO:0000256" key="1">
    <source>
        <dbReference type="ARBA" id="ARBA00000085"/>
    </source>
</evidence>
<organism evidence="10 11">
    <name type="scientific">Halopenitus salinus</name>
    <dbReference type="NCBI Taxonomy" id="1198295"/>
    <lineage>
        <taxon>Archaea</taxon>
        <taxon>Methanobacteriati</taxon>
        <taxon>Methanobacteriota</taxon>
        <taxon>Stenosarchaea group</taxon>
        <taxon>Halobacteria</taxon>
        <taxon>Halobacteriales</taxon>
        <taxon>Haloferacaceae</taxon>
        <taxon>Halopenitus</taxon>
    </lineage>
</organism>
<evidence type="ECO:0000313" key="10">
    <source>
        <dbReference type="EMBL" id="MFC6893275.1"/>
    </source>
</evidence>
<evidence type="ECO:0000256" key="6">
    <source>
        <dbReference type="ARBA" id="ARBA00022840"/>
    </source>
</evidence>
<dbReference type="Proteomes" id="UP001596296">
    <property type="component" value="Unassembled WGS sequence"/>
</dbReference>
<dbReference type="EC" id="2.7.13.3" evidence="2"/>
<comment type="catalytic activity">
    <reaction evidence="1">
        <text>ATP + protein L-histidine = ADP + protein N-phospho-L-histidine.</text>
        <dbReference type="EC" id="2.7.13.3"/>
    </reaction>
</comment>
<dbReference type="InterPro" id="IPR004358">
    <property type="entry name" value="Sig_transdc_His_kin-like_C"/>
</dbReference>
<keyword evidence="7" id="KW-0812">Transmembrane</keyword>
<accession>A0ABD5UV47</accession>
<feature type="transmembrane region" description="Helical" evidence="7">
    <location>
        <begin position="48"/>
        <end position="69"/>
    </location>
</feature>
<feature type="domain" description="PAS" evidence="9">
    <location>
        <begin position="246"/>
        <end position="291"/>
    </location>
</feature>
<dbReference type="PRINTS" id="PR00344">
    <property type="entry name" value="BCTRLSENSOR"/>
</dbReference>
<protein>
    <recommendedName>
        <fullName evidence="2">histidine kinase</fullName>
        <ecNumber evidence="2">2.7.13.3</ecNumber>
    </recommendedName>
</protein>
<gene>
    <name evidence="10" type="ORF">ACFQE9_11770</name>
</gene>
<feature type="transmembrane region" description="Helical" evidence="7">
    <location>
        <begin position="75"/>
        <end position="96"/>
    </location>
</feature>
<dbReference type="InterPro" id="IPR036890">
    <property type="entry name" value="HATPase_C_sf"/>
</dbReference>
<dbReference type="SUPFAM" id="SSF55785">
    <property type="entry name" value="PYP-like sensor domain (PAS domain)"/>
    <property type="match status" value="1"/>
</dbReference>
<dbReference type="NCBIfam" id="TIGR00229">
    <property type="entry name" value="sensory_box"/>
    <property type="match status" value="1"/>
</dbReference>
<feature type="transmembrane region" description="Helical" evidence="7">
    <location>
        <begin position="15"/>
        <end position="36"/>
    </location>
</feature>
<dbReference type="PANTHER" id="PTHR44936">
    <property type="entry name" value="SENSOR PROTEIN CREC"/>
    <property type="match status" value="1"/>
</dbReference>
<dbReference type="AlphaFoldDB" id="A0ABD5UV47"/>
<dbReference type="SMART" id="SM00387">
    <property type="entry name" value="HATPase_c"/>
    <property type="match status" value="1"/>
</dbReference>
<dbReference type="EMBL" id="JBHSXL010000009">
    <property type="protein sequence ID" value="MFC6893275.1"/>
    <property type="molecule type" value="Genomic_DNA"/>
</dbReference>
<dbReference type="PROSITE" id="PS50112">
    <property type="entry name" value="PAS"/>
    <property type="match status" value="1"/>
</dbReference>
<dbReference type="Pfam" id="PF02518">
    <property type="entry name" value="HATPase_c"/>
    <property type="match status" value="1"/>
</dbReference>
<dbReference type="InterPro" id="IPR000014">
    <property type="entry name" value="PAS"/>
</dbReference>
<name>A0ABD5UV47_9EURY</name>
<dbReference type="PROSITE" id="PS50109">
    <property type="entry name" value="HIS_KIN"/>
    <property type="match status" value="1"/>
</dbReference>
<keyword evidence="3" id="KW-0808">Transferase</keyword>
<comment type="caution">
    <text evidence="10">The sequence shown here is derived from an EMBL/GenBank/DDBJ whole genome shotgun (WGS) entry which is preliminary data.</text>
</comment>
<dbReference type="Gene3D" id="3.30.565.10">
    <property type="entry name" value="Histidine kinase-like ATPase, C-terminal domain"/>
    <property type="match status" value="1"/>
</dbReference>
<feature type="domain" description="Histidine kinase" evidence="8">
    <location>
        <begin position="364"/>
        <end position="562"/>
    </location>
</feature>
<dbReference type="GO" id="GO:0005524">
    <property type="term" value="F:ATP binding"/>
    <property type="evidence" value="ECO:0007669"/>
    <property type="project" value="UniProtKB-KW"/>
</dbReference>
<keyword evidence="7" id="KW-1133">Transmembrane helix</keyword>
<proteinExistence type="predicted"/>
<reference evidence="10 11" key="1">
    <citation type="journal article" date="2019" name="Int. J. Syst. Evol. Microbiol.">
        <title>The Global Catalogue of Microorganisms (GCM) 10K type strain sequencing project: providing services to taxonomists for standard genome sequencing and annotation.</title>
        <authorList>
            <consortium name="The Broad Institute Genomics Platform"/>
            <consortium name="The Broad Institute Genome Sequencing Center for Infectious Disease"/>
            <person name="Wu L."/>
            <person name="Ma J."/>
        </authorList>
    </citation>
    <scope>NUCLEOTIDE SEQUENCE [LARGE SCALE GENOMIC DNA]</scope>
    <source>
        <strain evidence="10 11">SKJ47</strain>
    </source>
</reference>
<sequence length="566" mass="61920">MTTFHPIVSVLLDPIGIVPALFASIVIGAAAAILAWRQRPEPGAAPLVAMLAGQCWWSVCILFKLQAATTAEKTLWMQIGWIGVVSIPVAWVLFALEYTGRDRYLRPRYVLGLCLVPAITVVLALTIGHHDLMYVRPLGAGPNGVMQFEQGGAWYWVIAGYTYLLGMVGAVPLIRLLASDAGAFRGQSAALLVGLVVPWLTNGLFLAGMLPTSGLDPTPVAFSVSGFLYLNAITRFRLLGTSPAPNRRAREILFDRMQEGAVVVDRNDYVVDLNQGCIRMLGVDPREVLGEPASEIVPGYDRLPTEGMLDGHLTVGDAGGGHPYDVAVTEIHDVRDRTIGRVITFHDVGKHLRQQQRLEVLNRLLRHNIRTETNVIYGYADRFEDGEGAEMVKQRALRIEEIARKGREAIELFETKNGSGDSRSLSTLLERTVADVREAYPDVTVAFDPPGEDEPVDGMVEPVFANAIENAAEHNDHESPSVWVDAERADRHAVVRIADDGPGIDDYELDVLDRGTETALHHGSGMGLWIIKWGMEMVGGAVRFDDRDPVGTVVTLEIPLDSRSGE</sequence>
<dbReference type="GO" id="GO:0004673">
    <property type="term" value="F:protein histidine kinase activity"/>
    <property type="evidence" value="ECO:0007669"/>
    <property type="project" value="UniProtKB-EC"/>
</dbReference>
<dbReference type="Gene3D" id="3.30.450.20">
    <property type="entry name" value="PAS domain"/>
    <property type="match status" value="1"/>
</dbReference>
<dbReference type="RefSeq" id="WP_379744675.1">
    <property type="nucleotide sequence ID" value="NZ_JBHSVN010000001.1"/>
</dbReference>
<dbReference type="InterPro" id="IPR005467">
    <property type="entry name" value="His_kinase_dom"/>
</dbReference>
<dbReference type="SUPFAM" id="SSF55874">
    <property type="entry name" value="ATPase domain of HSP90 chaperone/DNA topoisomerase II/histidine kinase"/>
    <property type="match status" value="1"/>
</dbReference>
<dbReference type="InterPro" id="IPR035965">
    <property type="entry name" value="PAS-like_dom_sf"/>
</dbReference>
<dbReference type="InterPro" id="IPR031621">
    <property type="entry name" value="HisKA_7TM"/>
</dbReference>
<dbReference type="CDD" id="cd00130">
    <property type="entry name" value="PAS"/>
    <property type="match status" value="1"/>
</dbReference>
<dbReference type="InterPro" id="IPR003594">
    <property type="entry name" value="HATPase_dom"/>
</dbReference>